<dbReference type="PANTHER" id="PTHR23531:SF2">
    <property type="entry name" value="PERMEASE"/>
    <property type="match status" value="1"/>
</dbReference>
<proteinExistence type="predicted"/>
<keyword evidence="3" id="KW-1185">Reference proteome</keyword>
<protein>
    <submittedName>
        <fullName evidence="2">Uncharacterized protein</fullName>
    </submittedName>
</protein>
<dbReference type="PANTHER" id="PTHR23531">
    <property type="entry name" value="QUINOLENE RESISTANCE PROTEIN NORA"/>
    <property type="match status" value="1"/>
</dbReference>
<dbReference type="AlphaFoldDB" id="A0A7W8IUY0"/>
<dbReference type="Gene3D" id="1.20.1250.20">
    <property type="entry name" value="MFS general substrate transporter like domains"/>
    <property type="match status" value="1"/>
</dbReference>
<dbReference type="EMBL" id="JACHEP010000028">
    <property type="protein sequence ID" value="MBB5326124.1"/>
    <property type="molecule type" value="Genomic_DNA"/>
</dbReference>
<evidence type="ECO:0000313" key="3">
    <source>
        <dbReference type="Proteomes" id="UP000520011"/>
    </source>
</evidence>
<organism evidence="2 3">
    <name type="scientific">Anoxybacteroides tepidamans</name>
    <dbReference type="NCBI Taxonomy" id="265948"/>
    <lineage>
        <taxon>Bacteria</taxon>
        <taxon>Bacillati</taxon>
        <taxon>Bacillota</taxon>
        <taxon>Bacilli</taxon>
        <taxon>Bacillales</taxon>
        <taxon>Anoxybacillaceae</taxon>
        <taxon>Anoxybacteroides</taxon>
    </lineage>
</organism>
<name>A0A7W8IUY0_9BACL</name>
<gene>
    <name evidence="2" type="ORF">HNQ34_003242</name>
</gene>
<sequence>MERLWTKPFFLMTVATLFLFTAFYMLYPTLPLFIKQIGGNEAHVGWATGVLCFLLLCFARSSARCRLRFPSFCSVSLENVC</sequence>
<comment type="caution">
    <text evidence="2">The sequence shown here is derived from an EMBL/GenBank/DDBJ whole genome shotgun (WGS) entry which is preliminary data.</text>
</comment>
<reference evidence="2 3" key="1">
    <citation type="submission" date="2020-08" db="EMBL/GenBank/DDBJ databases">
        <title>Genomic Encyclopedia of Type Strains, Phase IV (KMG-IV): sequencing the most valuable type-strain genomes for metagenomic binning, comparative biology and taxonomic classification.</title>
        <authorList>
            <person name="Goeker M."/>
        </authorList>
    </citation>
    <scope>NUCLEOTIDE SEQUENCE [LARGE SCALE GENOMIC DNA]</scope>
    <source>
        <strain evidence="2 3">DSM 16325</strain>
    </source>
</reference>
<keyword evidence="1" id="KW-1133">Transmembrane helix</keyword>
<dbReference type="RefSeq" id="WP_409978383.1">
    <property type="nucleotide sequence ID" value="NZ_JACHEP010000028.1"/>
</dbReference>
<feature type="transmembrane region" description="Helical" evidence="1">
    <location>
        <begin position="42"/>
        <end position="59"/>
    </location>
</feature>
<dbReference type="InterPro" id="IPR052714">
    <property type="entry name" value="MFS_Exporter"/>
</dbReference>
<accession>A0A7W8IUY0</accession>
<keyword evidence="1" id="KW-0472">Membrane</keyword>
<dbReference type="SUPFAM" id="SSF103473">
    <property type="entry name" value="MFS general substrate transporter"/>
    <property type="match status" value="1"/>
</dbReference>
<evidence type="ECO:0000313" key="2">
    <source>
        <dbReference type="EMBL" id="MBB5326124.1"/>
    </source>
</evidence>
<feature type="transmembrane region" description="Helical" evidence="1">
    <location>
        <begin position="9"/>
        <end position="30"/>
    </location>
</feature>
<evidence type="ECO:0000256" key="1">
    <source>
        <dbReference type="SAM" id="Phobius"/>
    </source>
</evidence>
<keyword evidence="1" id="KW-0812">Transmembrane</keyword>
<dbReference type="Proteomes" id="UP000520011">
    <property type="component" value="Unassembled WGS sequence"/>
</dbReference>
<dbReference type="InterPro" id="IPR036259">
    <property type="entry name" value="MFS_trans_sf"/>
</dbReference>